<comment type="function">
    <text evidence="8">Ferredoxins are iron-sulfur proteins that transfer electrons in a wide variety of metabolic reactions.</text>
</comment>
<evidence type="ECO:0000256" key="2">
    <source>
        <dbReference type="ARBA" id="ARBA00022448"/>
    </source>
</evidence>
<dbReference type="GO" id="GO:0051538">
    <property type="term" value="F:3 iron, 4 sulfur cluster binding"/>
    <property type="evidence" value="ECO:0007669"/>
    <property type="project" value="UniProtKB-KW"/>
</dbReference>
<dbReference type="PANTHER" id="PTHR36923:SF3">
    <property type="entry name" value="FERREDOXIN"/>
    <property type="match status" value="1"/>
</dbReference>
<dbReference type="RefSeq" id="WP_085928731.1">
    <property type="nucleotide sequence ID" value="NZ_BLIO01000001.1"/>
</dbReference>
<dbReference type="GeneID" id="90925715"/>
<reference evidence="10 11" key="1">
    <citation type="submission" date="2019-12" db="EMBL/GenBank/DDBJ databases">
        <title>Whole genome shotgun sequence of Streptomyces hygroscopicus subsp. glebosus NBRC 13786.</title>
        <authorList>
            <person name="Ichikawa N."/>
            <person name="Kimura A."/>
            <person name="Kitahashi Y."/>
            <person name="Komaki H."/>
            <person name="Tamura T."/>
        </authorList>
    </citation>
    <scope>NUCLEOTIDE SEQUENCE [LARGE SCALE GENOMIC DNA]</scope>
    <source>
        <strain evidence="10 11">NBRC 13786</strain>
    </source>
</reference>
<sequence>MRVTIDQDKCCGAGSCVLSAPEVFDQREEDGIVLLLDAEPPAALHDAVHEAAAICPAAAITVEQTEQAERV</sequence>
<dbReference type="InterPro" id="IPR001080">
    <property type="entry name" value="3Fe4S_ferredoxin"/>
</dbReference>
<keyword evidence="11" id="KW-1185">Reference proteome</keyword>
<keyword evidence="3 8" id="KW-0479">Metal-binding</keyword>
<dbReference type="PROSITE" id="PS51379">
    <property type="entry name" value="4FE4S_FER_2"/>
    <property type="match status" value="1"/>
</dbReference>
<keyword evidence="7" id="KW-0003">3Fe-4S</keyword>
<dbReference type="PANTHER" id="PTHR36923">
    <property type="entry name" value="FERREDOXIN"/>
    <property type="match status" value="1"/>
</dbReference>
<dbReference type="Pfam" id="PF13370">
    <property type="entry name" value="Fer4_13"/>
    <property type="match status" value="1"/>
</dbReference>
<dbReference type="EMBL" id="BLIO01000001">
    <property type="protein sequence ID" value="GFE15661.1"/>
    <property type="molecule type" value="Genomic_DNA"/>
</dbReference>
<proteinExistence type="predicted"/>
<dbReference type="GO" id="GO:0005506">
    <property type="term" value="F:iron ion binding"/>
    <property type="evidence" value="ECO:0007669"/>
    <property type="project" value="UniProtKB-UniRule"/>
</dbReference>
<dbReference type="Gene3D" id="3.30.70.20">
    <property type="match status" value="1"/>
</dbReference>
<organism evidence="10 11">
    <name type="scientific">Streptomyces glebosus</name>
    <dbReference type="NCBI Taxonomy" id="249580"/>
    <lineage>
        <taxon>Bacteria</taxon>
        <taxon>Bacillati</taxon>
        <taxon>Actinomycetota</taxon>
        <taxon>Actinomycetes</taxon>
        <taxon>Kitasatosporales</taxon>
        <taxon>Streptomycetaceae</taxon>
        <taxon>Streptomyces</taxon>
    </lineage>
</organism>
<dbReference type="InterPro" id="IPR051269">
    <property type="entry name" value="Fe-S_cluster_ET"/>
</dbReference>
<feature type="domain" description="4Fe-4S ferredoxin-type" evidence="9">
    <location>
        <begin position="1"/>
        <end position="29"/>
    </location>
</feature>
<evidence type="ECO:0000256" key="7">
    <source>
        <dbReference type="ARBA" id="ARBA00023291"/>
    </source>
</evidence>
<evidence type="ECO:0000256" key="8">
    <source>
        <dbReference type="RuleBase" id="RU368020"/>
    </source>
</evidence>
<evidence type="ECO:0000256" key="5">
    <source>
        <dbReference type="ARBA" id="ARBA00023004"/>
    </source>
</evidence>
<comment type="cofactor">
    <cofactor evidence="1">
        <name>[3Fe-4S] cluster</name>
        <dbReference type="ChEBI" id="CHEBI:21137"/>
    </cofactor>
</comment>
<protein>
    <recommendedName>
        <fullName evidence="8">Ferredoxin</fullName>
    </recommendedName>
</protein>
<evidence type="ECO:0000313" key="11">
    <source>
        <dbReference type="Proteomes" id="UP000430079"/>
    </source>
</evidence>
<evidence type="ECO:0000256" key="4">
    <source>
        <dbReference type="ARBA" id="ARBA00022982"/>
    </source>
</evidence>
<keyword evidence="5 8" id="KW-0408">Iron</keyword>
<evidence type="ECO:0000313" key="10">
    <source>
        <dbReference type="EMBL" id="GFE15661.1"/>
    </source>
</evidence>
<dbReference type="AlphaFoldDB" id="A0A640SZM2"/>
<evidence type="ECO:0000256" key="3">
    <source>
        <dbReference type="ARBA" id="ARBA00022723"/>
    </source>
</evidence>
<dbReference type="InterPro" id="IPR017896">
    <property type="entry name" value="4Fe4S_Fe-S-bd"/>
</dbReference>
<evidence type="ECO:0000259" key="9">
    <source>
        <dbReference type="PROSITE" id="PS51379"/>
    </source>
</evidence>
<comment type="caution">
    <text evidence="10">The sequence shown here is derived from an EMBL/GenBank/DDBJ whole genome shotgun (WGS) entry which is preliminary data.</text>
</comment>
<keyword evidence="6 8" id="KW-0411">Iron-sulfur</keyword>
<accession>A0A640SZM2</accession>
<evidence type="ECO:0000256" key="6">
    <source>
        <dbReference type="ARBA" id="ARBA00023014"/>
    </source>
</evidence>
<gene>
    <name evidence="10" type="ORF">Sgleb_37080</name>
</gene>
<dbReference type="PRINTS" id="PR00352">
    <property type="entry name" value="3FE4SFRDOXIN"/>
</dbReference>
<dbReference type="GO" id="GO:0009055">
    <property type="term" value="F:electron transfer activity"/>
    <property type="evidence" value="ECO:0007669"/>
    <property type="project" value="UniProtKB-UniRule"/>
</dbReference>
<keyword evidence="2 8" id="KW-0813">Transport</keyword>
<dbReference type="SUPFAM" id="SSF54862">
    <property type="entry name" value="4Fe-4S ferredoxins"/>
    <property type="match status" value="1"/>
</dbReference>
<keyword evidence="4 8" id="KW-0249">Electron transport</keyword>
<dbReference type="Proteomes" id="UP000430079">
    <property type="component" value="Unassembled WGS sequence"/>
</dbReference>
<name>A0A640SZM2_9ACTN</name>
<evidence type="ECO:0000256" key="1">
    <source>
        <dbReference type="ARBA" id="ARBA00001927"/>
    </source>
</evidence>